<dbReference type="EMBL" id="PGGC01000079">
    <property type="protein sequence ID" value="PJG59104.1"/>
    <property type="molecule type" value="Genomic_DNA"/>
</dbReference>
<proteinExistence type="predicted"/>
<evidence type="ECO:0000313" key="1">
    <source>
        <dbReference type="EMBL" id="PJG59104.1"/>
    </source>
</evidence>
<dbReference type="OrthoDB" id="5585643at2"/>
<evidence type="ECO:0000313" key="2">
    <source>
        <dbReference type="Proteomes" id="UP000235861"/>
    </source>
</evidence>
<accession>A0A2H9U537</accession>
<dbReference type="RefSeq" id="WP_100293830.1">
    <property type="nucleotide sequence ID" value="NZ_PGGC01000079.1"/>
</dbReference>
<reference evidence="1 2" key="1">
    <citation type="submission" date="2017-11" db="EMBL/GenBank/DDBJ databases">
        <title>Draft genome sequence of environmental isolate Aeromonas cavernicola sp. nov. MDC 2508.</title>
        <authorList>
            <person name="Colston S.M."/>
            <person name="Navarro A."/>
            <person name="Martinez-Murcia A.J."/>
            <person name="Graf J."/>
        </authorList>
    </citation>
    <scope>NUCLEOTIDE SEQUENCE [LARGE SCALE GENOMIC DNA]</scope>
    <source>
        <strain evidence="1 2">MDC 2508</strain>
    </source>
</reference>
<protein>
    <submittedName>
        <fullName evidence="1">Uncharacterized protein</fullName>
    </submittedName>
</protein>
<gene>
    <name evidence="1" type="ORF">CUC53_08940</name>
</gene>
<comment type="caution">
    <text evidence="1">The sequence shown here is derived from an EMBL/GenBank/DDBJ whole genome shotgun (WGS) entry which is preliminary data.</text>
</comment>
<dbReference type="Proteomes" id="UP000235861">
    <property type="component" value="Unassembled WGS sequence"/>
</dbReference>
<dbReference type="PROSITE" id="PS51257">
    <property type="entry name" value="PROKAR_LIPOPROTEIN"/>
    <property type="match status" value="1"/>
</dbReference>
<sequence length="175" mass="19104">MKNLIPVVASAFLIAGCQSNPSQNTPASGIEFAHDKFSVLMVSVDDTFDFPRGKFFRSSYAIQEKLTVKLPGVVGIYADFFDHCLNSGNKPQIIDGVALVCRSAQVNLYAVIAVEAGRTAWLQVVEPSDMSLQISAQELADYAMNNFANYVEADVSSTKRLLGTSSLYKNVPDWP</sequence>
<dbReference type="AlphaFoldDB" id="A0A2H9U537"/>
<name>A0A2H9U537_9GAMM</name>
<keyword evidence="2" id="KW-1185">Reference proteome</keyword>
<organism evidence="1 2">
    <name type="scientific">Aeromonas cavernicola</name>
    <dbReference type="NCBI Taxonomy" id="1006623"/>
    <lineage>
        <taxon>Bacteria</taxon>
        <taxon>Pseudomonadati</taxon>
        <taxon>Pseudomonadota</taxon>
        <taxon>Gammaproteobacteria</taxon>
        <taxon>Aeromonadales</taxon>
        <taxon>Aeromonadaceae</taxon>
        <taxon>Aeromonas</taxon>
    </lineage>
</organism>